<dbReference type="PANTHER" id="PTHR30328:SF54">
    <property type="entry name" value="HTH-TYPE TRANSCRIPTIONAL REPRESSOR SCO4008"/>
    <property type="match status" value="1"/>
</dbReference>
<evidence type="ECO:0000256" key="1">
    <source>
        <dbReference type="ARBA" id="ARBA00023125"/>
    </source>
</evidence>
<keyword evidence="5" id="KW-1185">Reference proteome</keyword>
<evidence type="ECO:0000256" key="2">
    <source>
        <dbReference type="PROSITE-ProRule" id="PRU00335"/>
    </source>
</evidence>
<evidence type="ECO:0000313" key="4">
    <source>
        <dbReference type="EMBL" id="GAA4136193.1"/>
    </source>
</evidence>
<reference evidence="5" key="1">
    <citation type="journal article" date="2019" name="Int. J. Syst. Evol. Microbiol.">
        <title>The Global Catalogue of Microorganisms (GCM) 10K type strain sequencing project: providing services to taxonomists for standard genome sequencing and annotation.</title>
        <authorList>
            <consortium name="The Broad Institute Genomics Platform"/>
            <consortium name="The Broad Institute Genome Sequencing Center for Infectious Disease"/>
            <person name="Wu L."/>
            <person name="Ma J."/>
        </authorList>
    </citation>
    <scope>NUCLEOTIDE SEQUENCE [LARGE SCALE GENOMIC DNA]</scope>
    <source>
        <strain evidence="5">JCM 16704</strain>
    </source>
</reference>
<protein>
    <recommendedName>
        <fullName evidence="3">HTH tetR-type domain-containing protein</fullName>
    </recommendedName>
</protein>
<dbReference type="Gene3D" id="1.10.357.10">
    <property type="entry name" value="Tetracycline Repressor, domain 2"/>
    <property type="match status" value="1"/>
</dbReference>
<dbReference type="PANTHER" id="PTHR30328">
    <property type="entry name" value="TRANSCRIPTIONAL REPRESSOR"/>
    <property type="match status" value="1"/>
</dbReference>
<dbReference type="RefSeq" id="WP_344673600.1">
    <property type="nucleotide sequence ID" value="NZ_BAAAZI010000006.1"/>
</dbReference>
<dbReference type="InterPro" id="IPR001647">
    <property type="entry name" value="HTH_TetR"/>
</dbReference>
<comment type="caution">
    <text evidence="4">The sequence shown here is derived from an EMBL/GenBank/DDBJ whole genome shotgun (WGS) entry which is preliminary data.</text>
</comment>
<gene>
    <name evidence="4" type="ORF">GCM10022216_10850</name>
</gene>
<dbReference type="Gene3D" id="1.10.10.60">
    <property type="entry name" value="Homeodomain-like"/>
    <property type="match status" value="1"/>
</dbReference>
<dbReference type="InterPro" id="IPR050109">
    <property type="entry name" value="HTH-type_TetR-like_transc_reg"/>
</dbReference>
<evidence type="ECO:0000259" key="3">
    <source>
        <dbReference type="PROSITE" id="PS50977"/>
    </source>
</evidence>
<accession>A0ABP7YHL7</accession>
<sequence>MAKNADAKRIKILEAAKKRFAHYGLAKTTMAEIAQDLSFSKALLYYYFPDKNRLFAAVMELTIDELLEQSTISIEKAKTVQEAIDAFLETRLKIIKENYNVFEFSYSLRADMPPDLECVTPVLFEREIDQVRMILENGVATGELKPIDDIMVTAKILLISMLGMRLGILKEFKNLFFPPTKEEFDYILELQRKLSKIFIDGLRG</sequence>
<keyword evidence="1 2" id="KW-0238">DNA-binding</keyword>
<dbReference type="PRINTS" id="PR00455">
    <property type="entry name" value="HTHTETR"/>
</dbReference>
<dbReference type="SUPFAM" id="SSF48498">
    <property type="entry name" value="Tetracyclin repressor-like, C-terminal domain"/>
    <property type="match status" value="1"/>
</dbReference>
<evidence type="ECO:0000313" key="5">
    <source>
        <dbReference type="Proteomes" id="UP001500101"/>
    </source>
</evidence>
<dbReference type="Pfam" id="PF00440">
    <property type="entry name" value="TetR_N"/>
    <property type="match status" value="1"/>
</dbReference>
<dbReference type="Proteomes" id="UP001500101">
    <property type="component" value="Unassembled WGS sequence"/>
</dbReference>
<feature type="DNA-binding region" description="H-T-H motif" evidence="2">
    <location>
        <begin position="29"/>
        <end position="48"/>
    </location>
</feature>
<dbReference type="EMBL" id="BAAAZI010000006">
    <property type="protein sequence ID" value="GAA4136193.1"/>
    <property type="molecule type" value="Genomic_DNA"/>
</dbReference>
<dbReference type="InterPro" id="IPR036271">
    <property type="entry name" value="Tet_transcr_reg_TetR-rel_C_sf"/>
</dbReference>
<feature type="domain" description="HTH tetR-type" evidence="3">
    <location>
        <begin position="6"/>
        <end position="66"/>
    </location>
</feature>
<proteinExistence type="predicted"/>
<organism evidence="4 5">
    <name type="scientific">Sphingobacterium kyonggiense</name>
    <dbReference type="NCBI Taxonomy" id="714075"/>
    <lineage>
        <taxon>Bacteria</taxon>
        <taxon>Pseudomonadati</taxon>
        <taxon>Bacteroidota</taxon>
        <taxon>Sphingobacteriia</taxon>
        <taxon>Sphingobacteriales</taxon>
        <taxon>Sphingobacteriaceae</taxon>
        <taxon>Sphingobacterium</taxon>
    </lineage>
</organism>
<name>A0ABP7YHL7_9SPHI</name>
<dbReference type="InterPro" id="IPR009057">
    <property type="entry name" value="Homeodomain-like_sf"/>
</dbReference>
<dbReference type="SUPFAM" id="SSF46689">
    <property type="entry name" value="Homeodomain-like"/>
    <property type="match status" value="1"/>
</dbReference>
<dbReference type="PROSITE" id="PS50977">
    <property type="entry name" value="HTH_TETR_2"/>
    <property type="match status" value="1"/>
</dbReference>